<keyword evidence="2" id="KW-1185">Reference proteome</keyword>
<proteinExistence type="predicted"/>
<protein>
    <recommendedName>
        <fullName evidence="3">Aminopeptidase</fullName>
    </recommendedName>
</protein>
<sequence length="72" mass="8462">MTHFGPAIVPKDFPELKMLMWNRDCARPMPADEVFALYERNWRFVDRARLTAEETLLIAELTEEFGHGHMLV</sequence>
<dbReference type="Proteomes" id="UP000539538">
    <property type="component" value="Unassembled WGS sequence"/>
</dbReference>
<evidence type="ECO:0008006" key="3">
    <source>
        <dbReference type="Google" id="ProtNLM"/>
    </source>
</evidence>
<evidence type="ECO:0000313" key="1">
    <source>
        <dbReference type="EMBL" id="MBB4653333.1"/>
    </source>
</evidence>
<organism evidence="1 2">
    <name type="scientific">Aminobacter niigataensis</name>
    <dbReference type="NCBI Taxonomy" id="83265"/>
    <lineage>
        <taxon>Bacteria</taxon>
        <taxon>Pseudomonadati</taxon>
        <taxon>Pseudomonadota</taxon>
        <taxon>Alphaproteobacteria</taxon>
        <taxon>Hyphomicrobiales</taxon>
        <taxon>Phyllobacteriaceae</taxon>
        <taxon>Aminobacter</taxon>
    </lineage>
</organism>
<evidence type="ECO:0000313" key="2">
    <source>
        <dbReference type="Proteomes" id="UP000539538"/>
    </source>
</evidence>
<gene>
    <name evidence="1" type="ORF">GGQ99_005123</name>
</gene>
<dbReference type="RefSeq" id="WP_183264667.1">
    <property type="nucleotide sequence ID" value="NZ_BAAAVZ010000017.1"/>
</dbReference>
<name>A0ABR6L972_9HYPH</name>
<dbReference type="EMBL" id="JACHOT010000012">
    <property type="protein sequence ID" value="MBB4653333.1"/>
    <property type="molecule type" value="Genomic_DNA"/>
</dbReference>
<reference evidence="1 2" key="1">
    <citation type="submission" date="2020-08" db="EMBL/GenBank/DDBJ databases">
        <title>Genomic Encyclopedia of Type Strains, Phase IV (KMG-IV): sequencing the most valuable type-strain genomes for metagenomic binning, comparative biology and taxonomic classification.</title>
        <authorList>
            <person name="Goeker M."/>
        </authorList>
    </citation>
    <scope>NUCLEOTIDE SEQUENCE [LARGE SCALE GENOMIC DNA]</scope>
    <source>
        <strain evidence="1 2">DSM 7050</strain>
    </source>
</reference>
<comment type="caution">
    <text evidence="1">The sequence shown here is derived from an EMBL/GenBank/DDBJ whole genome shotgun (WGS) entry which is preliminary data.</text>
</comment>
<accession>A0ABR6L972</accession>